<dbReference type="OrthoDB" id="7608935at2759"/>
<evidence type="ECO:0000313" key="4">
    <source>
        <dbReference type="EMBL" id="CAF1536017.1"/>
    </source>
</evidence>
<keyword evidence="1" id="KW-0479">Metal-binding</keyword>
<evidence type="ECO:0000313" key="5">
    <source>
        <dbReference type="EMBL" id="CAF4395854.1"/>
    </source>
</evidence>
<evidence type="ECO:0000313" key="6">
    <source>
        <dbReference type="Proteomes" id="UP000663829"/>
    </source>
</evidence>
<gene>
    <name evidence="4" type="ORF">GPM918_LOCUS38340</name>
    <name evidence="5" type="ORF">SRO942_LOCUS39159</name>
</gene>
<dbReference type="Proteomes" id="UP000663829">
    <property type="component" value="Unassembled WGS sequence"/>
</dbReference>
<dbReference type="GO" id="GO:0008270">
    <property type="term" value="F:zinc ion binding"/>
    <property type="evidence" value="ECO:0007669"/>
    <property type="project" value="UniProtKB-KW"/>
</dbReference>
<evidence type="ECO:0000259" key="3">
    <source>
        <dbReference type="PROSITE" id="PS50158"/>
    </source>
</evidence>
<dbReference type="EMBL" id="CAJOBC010090918">
    <property type="protein sequence ID" value="CAF4395854.1"/>
    <property type="molecule type" value="Genomic_DNA"/>
</dbReference>
<proteinExistence type="predicted"/>
<evidence type="ECO:0000256" key="2">
    <source>
        <dbReference type="SAM" id="Coils"/>
    </source>
</evidence>
<dbReference type="AlphaFoldDB" id="A0A815W3Z2"/>
<keyword evidence="1" id="KW-0862">Zinc</keyword>
<keyword evidence="6" id="KW-1185">Reference proteome</keyword>
<sequence length="526" mass="60775">RKTPSIPPQLSAVIQNVGFNIDIDEFSENVKELYPEIVNLVRLKDRTQRDLKLIKAEFNSVTARNAVLQAKDMTVNYMRFQVVEYLALARVLVCSRCMGIGHFQKNCPQKDQVTCKTCGEKCDDIKDHACSGIAKCIHCQQDHWSNATKCPIIKDYRAALTKTLVAHHSPAVNEIPYNMNIMNFPTLPSNDSRNAVAPTAPWAPQPQMQGITFDLQTDMMAGLIKHISDEANKTRECHEKFMQEMIRRDEEQKQKIKVLEDRIEKSEREFATLHEDQKSKVKKLEDRVEQLQQKNKQLVENCNIELHEITGSLVDLGHKDGENAEHLLDWAVSQSLAAITPNCPTSLRSDREIDYALVTGVQLTVQAYTGNTTSDHKPIFGVLAYENTKNSTECLTYWKVFYFFLSYTHVYWETRWADKKFNENYDKLNQFLVLLVERCTKYFPIEMARGAIPKELRKMLSYSRALGFQAKRTGDERLSVESTRIRNAVRSELKQFRQSQLVKQLAERHKPGRGSMMFWNRTKKHF</sequence>
<comment type="caution">
    <text evidence="4">The sequence shown here is derived from an EMBL/GenBank/DDBJ whole genome shotgun (WGS) entry which is preliminary data.</text>
</comment>
<reference evidence="4" key="1">
    <citation type="submission" date="2021-02" db="EMBL/GenBank/DDBJ databases">
        <authorList>
            <person name="Nowell W R."/>
        </authorList>
    </citation>
    <scope>NUCLEOTIDE SEQUENCE</scope>
</reference>
<feature type="coiled-coil region" evidence="2">
    <location>
        <begin position="242"/>
        <end position="308"/>
    </location>
</feature>
<dbReference type="PROSITE" id="PS50158">
    <property type="entry name" value="ZF_CCHC"/>
    <property type="match status" value="1"/>
</dbReference>
<accession>A0A815W3Z2</accession>
<keyword evidence="2" id="KW-0175">Coiled coil</keyword>
<dbReference type="InterPro" id="IPR001878">
    <property type="entry name" value="Znf_CCHC"/>
</dbReference>
<dbReference type="Proteomes" id="UP000681722">
    <property type="component" value="Unassembled WGS sequence"/>
</dbReference>
<organism evidence="4 6">
    <name type="scientific">Didymodactylos carnosus</name>
    <dbReference type="NCBI Taxonomy" id="1234261"/>
    <lineage>
        <taxon>Eukaryota</taxon>
        <taxon>Metazoa</taxon>
        <taxon>Spiralia</taxon>
        <taxon>Gnathifera</taxon>
        <taxon>Rotifera</taxon>
        <taxon>Eurotatoria</taxon>
        <taxon>Bdelloidea</taxon>
        <taxon>Philodinida</taxon>
        <taxon>Philodinidae</taxon>
        <taxon>Didymodactylos</taxon>
    </lineage>
</organism>
<feature type="non-terminal residue" evidence="4">
    <location>
        <position position="1"/>
    </location>
</feature>
<feature type="domain" description="CCHC-type" evidence="3">
    <location>
        <begin position="94"/>
        <end position="109"/>
    </location>
</feature>
<protein>
    <recommendedName>
        <fullName evidence="3">CCHC-type domain-containing protein</fullName>
    </recommendedName>
</protein>
<evidence type="ECO:0000256" key="1">
    <source>
        <dbReference type="PROSITE-ProRule" id="PRU00047"/>
    </source>
</evidence>
<dbReference type="EMBL" id="CAJNOQ010025314">
    <property type="protein sequence ID" value="CAF1536017.1"/>
    <property type="molecule type" value="Genomic_DNA"/>
</dbReference>
<dbReference type="GO" id="GO:0003676">
    <property type="term" value="F:nucleic acid binding"/>
    <property type="evidence" value="ECO:0007669"/>
    <property type="project" value="InterPro"/>
</dbReference>
<keyword evidence="1" id="KW-0863">Zinc-finger</keyword>
<name>A0A815W3Z2_9BILA</name>